<reference evidence="2" key="1">
    <citation type="journal article" date="2020" name="Stud. Mycol.">
        <title>101 Dothideomycetes genomes: a test case for predicting lifestyles and emergence of pathogens.</title>
        <authorList>
            <person name="Haridas S."/>
            <person name="Albert R."/>
            <person name="Binder M."/>
            <person name="Bloem J."/>
            <person name="Labutti K."/>
            <person name="Salamov A."/>
            <person name="Andreopoulos B."/>
            <person name="Baker S."/>
            <person name="Barry K."/>
            <person name="Bills G."/>
            <person name="Bluhm B."/>
            <person name="Cannon C."/>
            <person name="Castanera R."/>
            <person name="Culley D."/>
            <person name="Daum C."/>
            <person name="Ezra D."/>
            <person name="Gonzalez J."/>
            <person name="Henrissat B."/>
            <person name="Kuo A."/>
            <person name="Liang C."/>
            <person name="Lipzen A."/>
            <person name="Lutzoni F."/>
            <person name="Magnuson J."/>
            <person name="Mondo S."/>
            <person name="Nolan M."/>
            <person name="Ohm R."/>
            <person name="Pangilinan J."/>
            <person name="Park H.-J."/>
            <person name="Ramirez L."/>
            <person name="Alfaro M."/>
            <person name="Sun H."/>
            <person name="Tritt A."/>
            <person name="Yoshinaga Y."/>
            <person name="Zwiers L.-H."/>
            <person name="Turgeon B."/>
            <person name="Goodwin S."/>
            <person name="Spatafora J."/>
            <person name="Crous P."/>
            <person name="Grigoriev I."/>
        </authorList>
    </citation>
    <scope>NUCLEOTIDE SEQUENCE</scope>
    <source>
        <strain evidence="2">CBS 113979</strain>
    </source>
</reference>
<dbReference type="EMBL" id="ML977137">
    <property type="protein sequence ID" value="KAF1992487.1"/>
    <property type="molecule type" value="Genomic_DNA"/>
</dbReference>
<feature type="transmembrane region" description="Helical" evidence="1">
    <location>
        <begin position="7"/>
        <end position="29"/>
    </location>
</feature>
<proteinExistence type="predicted"/>
<sequence>MLALRDFFLPVSVVRITTVSGLLSRILYLVSCSSNFDFENAWETPELCATTAITSVACGGALSILYLITVSKVWGSGMKENEGLTFAITKKFDDNSETALINALSPRSLDLHRLSSFPMLEQIRGECVLRRAASVCCVKAVADVRSR</sequence>
<dbReference type="Proteomes" id="UP000800041">
    <property type="component" value="Unassembled WGS sequence"/>
</dbReference>
<keyword evidence="1" id="KW-0812">Transmembrane</keyword>
<name>A0A6G1HHE2_9PEZI</name>
<protein>
    <submittedName>
        <fullName evidence="2">Uncharacterized protein</fullName>
    </submittedName>
</protein>
<keyword evidence="1" id="KW-0472">Membrane</keyword>
<organism evidence="2 3">
    <name type="scientific">Aulographum hederae CBS 113979</name>
    <dbReference type="NCBI Taxonomy" id="1176131"/>
    <lineage>
        <taxon>Eukaryota</taxon>
        <taxon>Fungi</taxon>
        <taxon>Dikarya</taxon>
        <taxon>Ascomycota</taxon>
        <taxon>Pezizomycotina</taxon>
        <taxon>Dothideomycetes</taxon>
        <taxon>Pleosporomycetidae</taxon>
        <taxon>Aulographales</taxon>
        <taxon>Aulographaceae</taxon>
    </lineage>
</organism>
<evidence type="ECO:0000313" key="2">
    <source>
        <dbReference type="EMBL" id="KAF1992487.1"/>
    </source>
</evidence>
<accession>A0A6G1HHE2</accession>
<gene>
    <name evidence="2" type="ORF">K402DRAFT_7252</name>
</gene>
<dbReference type="AlphaFoldDB" id="A0A6G1HHE2"/>
<evidence type="ECO:0000313" key="3">
    <source>
        <dbReference type="Proteomes" id="UP000800041"/>
    </source>
</evidence>
<keyword evidence="1" id="KW-1133">Transmembrane helix</keyword>
<evidence type="ECO:0000256" key="1">
    <source>
        <dbReference type="SAM" id="Phobius"/>
    </source>
</evidence>
<feature type="transmembrane region" description="Helical" evidence="1">
    <location>
        <begin position="49"/>
        <end position="69"/>
    </location>
</feature>
<keyword evidence="3" id="KW-1185">Reference proteome</keyword>